<accession>A0ABV3PGP8</accession>
<evidence type="ECO:0000313" key="3">
    <source>
        <dbReference type="Proteomes" id="UP001555786"/>
    </source>
</evidence>
<comment type="caution">
    <text evidence="2">The sequence shown here is derived from an EMBL/GenBank/DDBJ whole genome shotgun (WGS) entry which is preliminary data.</text>
</comment>
<dbReference type="InterPro" id="IPR011681">
    <property type="entry name" value="GcrA"/>
</dbReference>
<feature type="region of interest" description="Disordered" evidence="1">
    <location>
        <begin position="88"/>
        <end position="107"/>
    </location>
</feature>
<name>A0ABV3PGP8_9HYPH</name>
<protein>
    <submittedName>
        <fullName evidence="2">GcrA family cell cycle regulator</fullName>
    </submittedName>
</protein>
<evidence type="ECO:0000313" key="2">
    <source>
        <dbReference type="EMBL" id="MEW9304519.1"/>
    </source>
</evidence>
<keyword evidence="3" id="KW-1185">Reference proteome</keyword>
<gene>
    <name evidence="2" type="ORF">ABXS05_03150</name>
</gene>
<sequence length="201" mass="21083">MFNWDETAIDNLKRLRLEGQSASEIATALGTTRNAVCGKAHRLGIPFAPPKKFGQAGGTPQAARAAAAARSAGKRDPKITLATPAPTIAEESPSMNSGQKHRVPKGPLGREECRTAQLGPSISALPGAISGRAVETGSPVHFLELRFGQCKYPLWKDGAALADKFCCGARSGDDVYCGRHRLICTGVGTPGERRALHGVAA</sequence>
<dbReference type="RefSeq" id="WP_367622879.1">
    <property type="nucleotide sequence ID" value="NZ_JBFNQD010000001.1"/>
</dbReference>
<dbReference type="Pfam" id="PF07750">
    <property type="entry name" value="GcrA"/>
    <property type="match status" value="1"/>
</dbReference>
<dbReference type="EMBL" id="JBFNQD010000001">
    <property type="protein sequence ID" value="MEW9304519.1"/>
    <property type="molecule type" value="Genomic_DNA"/>
</dbReference>
<evidence type="ECO:0000256" key="1">
    <source>
        <dbReference type="SAM" id="MobiDB-lite"/>
    </source>
</evidence>
<dbReference type="Proteomes" id="UP001555786">
    <property type="component" value="Unassembled WGS sequence"/>
</dbReference>
<dbReference type="Gene3D" id="1.10.10.60">
    <property type="entry name" value="Homeodomain-like"/>
    <property type="match status" value="1"/>
</dbReference>
<organism evidence="2 3">
    <name type="scientific">Labrys neptuniae</name>
    <dbReference type="NCBI Taxonomy" id="376174"/>
    <lineage>
        <taxon>Bacteria</taxon>
        <taxon>Pseudomonadati</taxon>
        <taxon>Pseudomonadota</taxon>
        <taxon>Alphaproteobacteria</taxon>
        <taxon>Hyphomicrobiales</taxon>
        <taxon>Xanthobacteraceae</taxon>
        <taxon>Labrys</taxon>
    </lineage>
</organism>
<proteinExistence type="predicted"/>
<reference evidence="2 3" key="1">
    <citation type="submission" date="2024-07" db="EMBL/GenBank/DDBJ databases">
        <title>Description of Labrys sedimenti sp. nov., isolated from a diclofenac-degrading enrichment culture.</title>
        <authorList>
            <person name="Tancsics A."/>
            <person name="Csepanyi A."/>
        </authorList>
    </citation>
    <scope>NUCLEOTIDE SEQUENCE [LARGE SCALE GENOMIC DNA]</scope>
    <source>
        <strain evidence="2 3">LMG 23578</strain>
    </source>
</reference>